<dbReference type="GO" id="GO:0004222">
    <property type="term" value="F:metalloendopeptidase activity"/>
    <property type="evidence" value="ECO:0007669"/>
    <property type="project" value="InterPro"/>
</dbReference>
<feature type="transmembrane region" description="Helical" evidence="1">
    <location>
        <begin position="182"/>
        <end position="199"/>
    </location>
</feature>
<gene>
    <name evidence="2" type="ORF">NOI20_13670</name>
</gene>
<dbReference type="GO" id="GO:0005737">
    <property type="term" value="C:cytoplasm"/>
    <property type="evidence" value="ECO:0007669"/>
    <property type="project" value="TreeGrafter"/>
</dbReference>
<dbReference type="RefSeq" id="WP_317626791.1">
    <property type="nucleotide sequence ID" value="NZ_JANFFA010000004.1"/>
</dbReference>
<feature type="transmembrane region" description="Helical" evidence="1">
    <location>
        <begin position="383"/>
        <end position="402"/>
    </location>
</feature>
<dbReference type="GO" id="GO:0016020">
    <property type="term" value="C:membrane"/>
    <property type="evidence" value="ECO:0007669"/>
    <property type="project" value="InterPro"/>
</dbReference>
<dbReference type="PANTHER" id="PTHR13325:SF3">
    <property type="entry name" value="MEMBRANE-BOUND TRANSCRIPTION FACTOR SITE-2 PROTEASE"/>
    <property type="match status" value="1"/>
</dbReference>
<evidence type="ECO:0000313" key="3">
    <source>
        <dbReference type="Proteomes" id="UP001227162"/>
    </source>
</evidence>
<proteinExistence type="predicted"/>
<reference evidence="2" key="1">
    <citation type="submission" date="2022-07" db="EMBL/GenBank/DDBJ databases">
        <authorList>
            <person name="Otstavnykh N."/>
            <person name="Isaeva M."/>
            <person name="Bystritskaya E."/>
        </authorList>
    </citation>
    <scope>NUCLEOTIDE SEQUENCE</scope>
    <source>
        <strain evidence="2">10Alg 79</strain>
    </source>
</reference>
<keyword evidence="1" id="KW-1133">Transmembrane helix</keyword>
<feature type="transmembrane region" description="Helical" evidence="1">
    <location>
        <begin position="219"/>
        <end position="237"/>
    </location>
</feature>
<dbReference type="EMBL" id="JANFFA010000004">
    <property type="protein sequence ID" value="MDQ2095165.1"/>
    <property type="molecule type" value="Genomic_DNA"/>
</dbReference>
<evidence type="ECO:0008006" key="4">
    <source>
        <dbReference type="Google" id="ProtNLM"/>
    </source>
</evidence>
<comment type="caution">
    <text evidence="2">The sequence shown here is derived from an EMBL/GenBank/DDBJ whole genome shotgun (WGS) entry which is preliminary data.</text>
</comment>
<feature type="transmembrane region" description="Helical" evidence="1">
    <location>
        <begin position="355"/>
        <end position="377"/>
    </location>
</feature>
<evidence type="ECO:0000256" key="1">
    <source>
        <dbReference type="SAM" id="Phobius"/>
    </source>
</evidence>
<dbReference type="AlphaFoldDB" id="A0AAJ1U9B6"/>
<feature type="transmembrane region" description="Helical" evidence="1">
    <location>
        <begin position="280"/>
        <end position="298"/>
    </location>
</feature>
<keyword evidence="1" id="KW-0812">Transmembrane</keyword>
<evidence type="ECO:0000313" key="2">
    <source>
        <dbReference type="EMBL" id="MDQ2095165.1"/>
    </source>
</evidence>
<feature type="transmembrane region" description="Helical" evidence="1">
    <location>
        <begin position="153"/>
        <end position="170"/>
    </location>
</feature>
<keyword evidence="1" id="KW-0472">Membrane</keyword>
<name>A0AAJ1U9B6_9RHOB</name>
<dbReference type="GO" id="GO:0031293">
    <property type="term" value="P:membrane protein intracellular domain proteolysis"/>
    <property type="evidence" value="ECO:0007669"/>
    <property type="project" value="TreeGrafter"/>
</dbReference>
<sequence>MGASATKAPLLPELREDLRISEGAPLIWGAPTWVIYDPVRHKFFQIGQRTIEILSRWSSGNSATLRERLLKERAIRVGDDELERLMAFLRQHHLLAQGNAGSAASLYGLEKRLQAKSPLRRFQQLVFFRVPLVYPQAFLEATLPLVRPLMTRGFVWFTGAVLLLALYLVSRQYADLIESARGAFSPSGVVTYVLAIIILKSLHELGHAYQAVSRGLQVPVMGVAFMAMFPLLYTDVSDSWRLQKRRDKVLIDAGGMMTEMTIAVYATLAWCFLPDGPLRGAAFAAATSGWVFSLLVNLNPLMRFDGYYLLADSLGIQNLQTRAFAMGKWKMRRVLFNIAMPVPERLTNTLSAFMVSYAYAVWVYRFFLFLSIALLLYTFLFKALGVVFFFSALVAFIGKPVLAELKVWYGMRKQIRKSRRSWLSLGVLIAGVVLLLWPMSTRISVPVVLEYSQQYLVFPPDDARLEAVVFEEGQWVEAGDVLLRFSDPELEIEINKSQTRIAMYDSRLLSGAGDVAERSERVTLERLREEEAETLRALEAREAALIVKAAGAGVVKEKANDLRPGMWVDQKTLLGRIVAPGDFVVRGLINESDLERLDQSKPALFIADDVALPTAELSGIAISDYSVERLPDGYFASSNGGAIDVVSQSEERPVPKGVWYPLNAKIPAEAMETPLGLVVANRGIVALQSRPEALAKRVWGRIANVLIRESGF</sequence>
<protein>
    <recommendedName>
        <fullName evidence="4">Peptide zinc metalloprotease protein</fullName>
    </recommendedName>
</protein>
<reference evidence="2" key="2">
    <citation type="submission" date="2023-04" db="EMBL/GenBank/DDBJ databases">
        <title>'Rhodoalgimonas zhirmunskyi' gen. nov., isolated from a red alga.</title>
        <authorList>
            <person name="Nedashkovskaya O.I."/>
            <person name="Otstavnykh N.Y."/>
            <person name="Bystritskaya E.P."/>
            <person name="Balabanova L.A."/>
            <person name="Isaeva M.P."/>
        </authorList>
    </citation>
    <scope>NUCLEOTIDE SEQUENCE</scope>
    <source>
        <strain evidence="2">10Alg 79</strain>
    </source>
</reference>
<dbReference type="PANTHER" id="PTHR13325">
    <property type="entry name" value="PROTEASE M50 MEMBRANE-BOUND TRANSCRIPTION FACTOR SITE 2 PROTEASE"/>
    <property type="match status" value="1"/>
</dbReference>
<dbReference type="Proteomes" id="UP001227162">
    <property type="component" value="Unassembled WGS sequence"/>
</dbReference>
<accession>A0AAJ1U9B6</accession>
<feature type="transmembrane region" description="Helical" evidence="1">
    <location>
        <begin position="249"/>
        <end position="268"/>
    </location>
</feature>
<dbReference type="InterPro" id="IPR001193">
    <property type="entry name" value="MBTPS2"/>
</dbReference>
<feature type="transmembrane region" description="Helical" evidence="1">
    <location>
        <begin position="422"/>
        <end position="439"/>
    </location>
</feature>
<organism evidence="2 3">
    <name type="scientific">Rhodalgimonas zhirmunskyi</name>
    <dbReference type="NCBI Taxonomy" id="2964767"/>
    <lineage>
        <taxon>Bacteria</taxon>
        <taxon>Pseudomonadati</taxon>
        <taxon>Pseudomonadota</taxon>
        <taxon>Alphaproteobacteria</taxon>
        <taxon>Rhodobacterales</taxon>
        <taxon>Roseobacteraceae</taxon>
        <taxon>Rhodalgimonas</taxon>
    </lineage>
</organism>
<keyword evidence="3" id="KW-1185">Reference proteome</keyword>